<dbReference type="Gene3D" id="3.30.160.20">
    <property type="match status" value="1"/>
</dbReference>
<keyword evidence="3" id="KW-1185">Reference proteome</keyword>
<evidence type="ECO:0000313" key="2">
    <source>
        <dbReference type="EMBL" id="EXB51958.1"/>
    </source>
</evidence>
<dbReference type="STRING" id="981085.W9RDL3"/>
<dbReference type="EMBL" id="KE344058">
    <property type="protein sequence ID" value="EXB51958.1"/>
    <property type="molecule type" value="Genomic_DNA"/>
</dbReference>
<accession>W9RDL3</accession>
<reference evidence="3" key="1">
    <citation type="submission" date="2013-01" db="EMBL/GenBank/DDBJ databases">
        <title>Draft Genome Sequence of a Mulberry Tree, Morus notabilis C.K. Schneid.</title>
        <authorList>
            <person name="He N."/>
            <person name="Zhao S."/>
        </authorList>
    </citation>
    <scope>NUCLEOTIDE SEQUENCE</scope>
</reference>
<name>W9RDL3_9ROSA</name>
<sequence length="426" mass="46826">MVKRSVSGGREGLATKLSRPKKPFFPFFGNTSPSSHLCQKFLRLSSSLSLLLSLATDSRRRRLRFPLPPPSIVAVNCRCRHRRLSSSPPSCRQTQDLSPHHQSDRFEEENPPFRVDLLFEILGIALSNTEKLITSLYEGPLEFLFVVESTEDPAYHAVSRFLSDYKKKPDDGFPRGFPDALPLIHKDTVFCKSILNEFTTKMNMKMSTYNTIKPERLLPVFNSSLVLNGVSYTGGAGDSKMGRVLNDIIKSKVKLYTALHKVSNLSTVPSMANTAHCSEGVPGKGVGTEAGLAANNAPTAASSLPTVVDNAGAGAVPDFGNGVPTYEFLIVGPQPSFGVNDLLVRATQATEFPIAAISVMTGKILSQIRTVWYLTVILPGTESSRNIDVIRKVLCRNFIYGVKSPEKCKVIIQIFLQRKFVNISCE</sequence>
<dbReference type="eggNOG" id="KOG2547">
    <property type="taxonomic scope" value="Eukaryota"/>
</dbReference>
<feature type="compositionally biased region" description="Polar residues" evidence="1">
    <location>
        <begin position="85"/>
        <end position="97"/>
    </location>
</feature>
<evidence type="ECO:0000313" key="3">
    <source>
        <dbReference type="Proteomes" id="UP000030645"/>
    </source>
</evidence>
<proteinExistence type="predicted"/>
<dbReference type="AlphaFoldDB" id="W9RDL3"/>
<organism evidence="2 3">
    <name type="scientific">Morus notabilis</name>
    <dbReference type="NCBI Taxonomy" id="981085"/>
    <lineage>
        <taxon>Eukaryota</taxon>
        <taxon>Viridiplantae</taxon>
        <taxon>Streptophyta</taxon>
        <taxon>Embryophyta</taxon>
        <taxon>Tracheophyta</taxon>
        <taxon>Spermatophyta</taxon>
        <taxon>Magnoliopsida</taxon>
        <taxon>eudicotyledons</taxon>
        <taxon>Gunneridae</taxon>
        <taxon>Pentapetalae</taxon>
        <taxon>rosids</taxon>
        <taxon>fabids</taxon>
        <taxon>Rosales</taxon>
        <taxon>Moraceae</taxon>
        <taxon>Moreae</taxon>
        <taxon>Morus</taxon>
    </lineage>
</organism>
<protein>
    <submittedName>
        <fullName evidence="2">Uncharacterized protein</fullName>
    </submittedName>
</protein>
<feature type="region of interest" description="Disordered" evidence="1">
    <location>
        <begin position="85"/>
        <end position="108"/>
    </location>
</feature>
<dbReference type="Proteomes" id="UP000030645">
    <property type="component" value="Unassembled WGS sequence"/>
</dbReference>
<evidence type="ECO:0000256" key="1">
    <source>
        <dbReference type="SAM" id="MobiDB-lite"/>
    </source>
</evidence>
<gene>
    <name evidence="2" type="ORF">L484_019735</name>
</gene>